<dbReference type="InterPro" id="IPR010736">
    <property type="entry name" value="SHIPPO-rpt"/>
</dbReference>
<evidence type="ECO:0000256" key="1">
    <source>
        <dbReference type="SAM" id="MobiDB-lite"/>
    </source>
</evidence>
<dbReference type="Proteomes" id="UP001217089">
    <property type="component" value="Unassembled WGS sequence"/>
</dbReference>
<feature type="compositionally biased region" description="Polar residues" evidence="1">
    <location>
        <begin position="36"/>
        <end position="49"/>
    </location>
</feature>
<keyword evidence="3" id="KW-1185">Reference proteome</keyword>
<name>A0ABQ9E9A0_TEGGR</name>
<feature type="compositionally biased region" description="Polar residues" evidence="1">
    <location>
        <begin position="238"/>
        <end position="247"/>
    </location>
</feature>
<feature type="region of interest" description="Disordered" evidence="1">
    <location>
        <begin position="181"/>
        <end position="208"/>
    </location>
</feature>
<organism evidence="2 3">
    <name type="scientific">Tegillarca granosa</name>
    <name type="common">Malaysian cockle</name>
    <name type="synonym">Anadara granosa</name>
    <dbReference type="NCBI Taxonomy" id="220873"/>
    <lineage>
        <taxon>Eukaryota</taxon>
        <taxon>Metazoa</taxon>
        <taxon>Spiralia</taxon>
        <taxon>Lophotrochozoa</taxon>
        <taxon>Mollusca</taxon>
        <taxon>Bivalvia</taxon>
        <taxon>Autobranchia</taxon>
        <taxon>Pteriomorphia</taxon>
        <taxon>Arcoida</taxon>
        <taxon>Arcoidea</taxon>
        <taxon>Arcidae</taxon>
        <taxon>Tegillarca</taxon>
    </lineage>
</organism>
<sequence length="267" mass="29964">MATPGRGTLDQFPLPRTSDKSKHRHGQGRLVRLATVSLSARSKPSSRGQIASLYYEEPGNQKKVIGWDEANNHRPPLRIDMEGPGPWSYSPRNKPLYETNSPSWTFGSKTQPDKEGGARTSWEKSWFQTANVWQQKVDFYSETSWPAPSTYKQKPLLGPKQRTFTEAPSFSIGVRKDFLIGKPGADKEPSSADYDSSNADKQLFSRGPSFSHQFRREGTVLWGNSERTPGPAAYFPRVQTSKPSGPNFSIRGLRREKSHVLGPFSTF</sequence>
<feature type="region of interest" description="Disordered" evidence="1">
    <location>
        <begin position="222"/>
        <end position="250"/>
    </location>
</feature>
<proteinExistence type="predicted"/>
<feature type="compositionally biased region" description="Polar residues" evidence="1">
    <location>
        <begin position="98"/>
        <end position="110"/>
    </location>
</feature>
<feature type="region of interest" description="Disordered" evidence="1">
    <location>
        <begin position="1"/>
        <end position="121"/>
    </location>
</feature>
<accession>A0ABQ9E9A0</accession>
<dbReference type="Pfam" id="PF07004">
    <property type="entry name" value="SHIPPO-rpt"/>
    <property type="match status" value="2"/>
</dbReference>
<evidence type="ECO:0000313" key="3">
    <source>
        <dbReference type="Proteomes" id="UP001217089"/>
    </source>
</evidence>
<protein>
    <recommendedName>
        <fullName evidence="4">RBPJ-interacting and tubulin-associated protein 1</fullName>
    </recommendedName>
</protein>
<gene>
    <name evidence="2" type="ORF">KUTeg_022523</name>
</gene>
<comment type="caution">
    <text evidence="2">The sequence shown here is derived from an EMBL/GenBank/DDBJ whole genome shotgun (WGS) entry which is preliminary data.</text>
</comment>
<reference evidence="2 3" key="1">
    <citation type="submission" date="2022-12" db="EMBL/GenBank/DDBJ databases">
        <title>Chromosome-level genome of Tegillarca granosa.</title>
        <authorList>
            <person name="Kim J."/>
        </authorList>
    </citation>
    <scope>NUCLEOTIDE SEQUENCE [LARGE SCALE GENOMIC DNA]</scope>
    <source>
        <strain evidence="2">Teg-2019</strain>
        <tissue evidence="2">Adductor muscle</tissue>
    </source>
</reference>
<dbReference type="EMBL" id="JARBDR010000919">
    <property type="protein sequence ID" value="KAJ8301004.1"/>
    <property type="molecule type" value="Genomic_DNA"/>
</dbReference>
<evidence type="ECO:0008006" key="4">
    <source>
        <dbReference type="Google" id="ProtNLM"/>
    </source>
</evidence>
<feature type="compositionally biased region" description="Basic and acidic residues" evidence="1">
    <location>
        <begin position="181"/>
        <end position="190"/>
    </location>
</feature>
<evidence type="ECO:0000313" key="2">
    <source>
        <dbReference type="EMBL" id="KAJ8301004.1"/>
    </source>
</evidence>